<feature type="transmembrane region" description="Helical" evidence="8">
    <location>
        <begin position="161"/>
        <end position="183"/>
    </location>
</feature>
<feature type="domain" description="NADH:quinone oxidoreductase/Mrp antiporter transmembrane" evidence="9">
    <location>
        <begin position="125"/>
        <end position="422"/>
    </location>
</feature>
<organism evidence="10 12">
    <name type="scientific">Nitrosomonas communis</name>
    <dbReference type="NCBI Taxonomy" id="44574"/>
    <lineage>
        <taxon>Bacteria</taxon>
        <taxon>Pseudomonadati</taxon>
        <taxon>Pseudomonadota</taxon>
        <taxon>Betaproteobacteria</taxon>
        <taxon>Nitrosomonadales</taxon>
        <taxon>Nitrosomonadaceae</taxon>
        <taxon>Nitrosomonas</taxon>
    </lineage>
</organism>
<gene>
    <name evidence="10" type="ORF">AAW31_01160</name>
    <name evidence="11" type="ORF">BCL69_109610</name>
</gene>
<keyword evidence="3" id="KW-1003">Cell membrane</keyword>
<dbReference type="InterPro" id="IPR050586">
    <property type="entry name" value="CPA3_Na-H_Antiporter_D"/>
</dbReference>
<reference evidence="11 13" key="3">
    <citation type="submission" date="2019-07" db="EMBL/GenBank/DDBJ databases">
        <title>Active sludge and wastewater microbial communities from Klosterneuburg, Austria.</title>
        <authorList>
            <person name="Wagner M."/>
        </authorList>
    </citation>
    <scope>NUCLEOTIDE SEQUENCE [LARGE SCALE GENOMIC DNA]</scope>
    <source>
        <strain evidence="11 13">Nm2</strain>
    </source>
</reference>
<feature type="transmembrane region" description="Helical" evidence="8">
    <location>
        <begin position="129"/>
        <end position="149"/>
    </location>
</feature>
<feature type="transmembrane region" description="Helical" evidence="8">
    <location>
        <begin position="413"/>
        <end position="433"/>
    </location>
</feature>
<feature type="transmembrane region" description="Helical" evidence="8">
    <location>
        <begin position="261"/>
        <end position="286"/>
    </location>
</feature>
<dbReference type="RefSeq" id="WP_046848831.1">
    <property type="nucleotide sequence ID" value="NZ_CP011451.1"/>
</dbReference>
<evidence type="ECO:0000313" key="11">
    <source>
        <dbReference type="EMBL" id="TYP73015.1"/>
    </source>
</evidence>
<evidence type="ECO:0000256" key="1">
    <source>
        <dbReference type="ARBA" id="ARBA00004651"/>
    </source>
</evidence>
<evidence type="ECO:0000256" key="7">
    <source>
        <dbReference type="RuleBase" id="RU000320"/>
    </source>
</evidence>
<comment type="similarity">
    <text evidence="2">Belongs to the CPA3 antiporters (TC 2.A.63) subunit D family.</text>
</comment>
<feature type="transmembrane region" description="Helical" evidence="8">
    <location>
        <begin position="203"/>
        <end position="227"/>
    </location>
</feature>
<keyword evidence="5 8" id="KW-1133">Transmembrane helix</keyword>
<dbReference type="InterPro" id="IPR001750">
    <property type="entry name" value="ND/Mrp_TM"/>
</dbReference>
<evidence type="ECO:0000256" key="4">
    <source>
        <dbReference type="ARBA" id="ARBA00022692"/>
    </source>
</evidence>
<proteinExistence type="inferred from homology"/>
<keyword evidence="6 8" id="KW-0472">Membrane</keyword>
<feature type="transmembrane region" description="Helical" evidence="8">
    <location>
        <begin position="376"/>
        <end position="401"/>
    </location>
</feature>
<dbReference type="OrthoDB" id="9768329at2"/>
<dbReference type="KEGG" id="nco:AAW31_01160"/>
<feature type="transmembrane region" description="Helical" evidence="8">
    <location>
        <begin position="105"/>
        <end position="123"/>
    </location>
</feature>
<dbReference type="Proteomes" id="UP000324176">
    <property type="component" value="Unassembled WGS sequence"/>
</dbReference>
<dbReference type="PANTHER" id="PTHR42703">
    <property type="entry name" value="NADH DEHYDROGENASE"/>
    <property type="match status" value="1"/>
</dbReference>
<dbReference type="AlphaFoldDB" id="A0A0F7KC61"/>
<evidence type="ECO:0000256" key="2">
    <source>
        <dbReference type="ARBA" id="ARBA00005346"/>
    </source>
</evidence>
<feature type="transmembrane region" description="Helical" evidence="8">
    <location>
        <begin position="6"/>
        <end position="23"/>
    </location>
</feature>
<accession>A0A0F7KC61</accession>
<dbReference type="PANTHER" id="PTHR42703:SF1">
    <property type="entry name" value="NA(+)_H(+) ANTIPORTER SUBUNIT D1"/>
    <property type="match status" value="1"/>
</dbReference>
<evidence type="ECO:0000259" key="9">
    <source>
        <dbReference type="Pfam" id="PF00361"/>
    </source>
</evidence>
<dbReference type="InterPro" id="IPR003918">
    <property type="entry name" value="NADH_UbQ_OxRdtase"/>
</dbReference>
<evidence type="ECO:0000256" key="3">
    <source>
        <dbReference type="ARBA" id="ARBA00022475"/>
    </source>
</evidence>
<keyword evidence="12" id="KW-1185">Reference proteome</keyword>
<dbReference type="GO" id="GO:0016829">
    <property type="term" value="F:lyase activity"/>
    <property type="evidence" value="ECO:0007669"/>
    <property type="project" value="UniProtKB-KW"/>
</dbReference>
<feature type="transmembrane region" description="Helical" evidence="8">
    <location>
        <begin position="70"/>
        <end position="93"/>
    </location>
</feature>
<evidence type="ECO:0000256" key="8">
    <source>
        <dbReference type="SAM" id="Phobius"/>
    </source>
</evidence>
<dbReference type="PRINTS" id="PR01437">
    <property type="entry name" value="NUOXDRDTASE4"/>
</dbReference>
<sequence length="480" mass="50683">MSDPIPWLILLPLLWGSLSFLLGVRRGGRLAVACLAIHLALVALLVGQAVAEGGRYYAVGGWGAPLGIDLYVDGLASVMLLLTHVVILPLGIYARYYYSHNVESVGYFWPMLGFLLAAMNTLFMSADLFNIYVTLELLGLAAVGLVGMAGKTESILAAIRYLLVTLLGSGVYLAGVALIYGSYGSVSLAVLEPLIENEVSAAVFLAAILMLVGLLLKTALFPFHFWLPSVHGGALTPVSALLSALVIKASFYLILRMWLGLYAPLATIQTAQLLGGLGAVAILWGSIMAFNQTRLKMLVAYSTVAQIGYFFLLFPLITEVGSEAAGIAMQGGVIQLVAHALAKAAMFAAAGVMILSVGKDDIALLSGISRRLPLTLFTFALAGVTLMGLPPTGGFIAKWLLISSAVISGQWSWVVVMILGGLLSAGYVFKVLRQAFLPAAAEMKFSPVNPPLEWPAFLLAFISLSLSFASGNVLNILGAG</sequence>
<name>A0A0F7KC61_9PROT</name>
<comment type="subcellular location">
    <subcellularLocation>
        <location evidence="1">Cell membrane</location>
        <topology evidence="1">Multi-pass membrane protein</topology>
    </subcellularLocation>
    <subcellularLocation>
        <location evidence="7">Membrane</location>
        <topology evidence="7">Multi-pass membrane protein</topology>
    </subcellularLocation>
</comment>
<feature type="transmembrane region" description="Helical" evidence="8">
    <location>
        <begin position="298"/>
        <end position="317"/>
    </location>
</feature>
<evidence type="ECO:0000313" key="10">
    <source>
        <dbReference type="EMBL" id="AKH36728.1"/>
    </source>
</evidence>
<evidence type="ECO:0000256" key="6">
    <source>
        <dbReference type="ARBA" id="ARBA00023136"/>
    </source>
</evidence>
<dbReference type="GO" id="GO:0008137">
    <property type="term" value="F:NADH dehydrogenase (ubiquinone) activity"/>
    <property type="evidence" value="ECO:0007669"/>
    <property type="project" value="InterPro"/>
</dbReference>
<feature type="transmembrane region" description="Helical" evidence="8">
    <location>
        <begin position="30"/>
        <end position="50"/>
    </location>
</feature>
<dbReference type="GO" id="GO:0005886">
    <property type="term" value="C:plasma membrane"/>
    <property type="evidence" value="ECO:0007669"/>
    <property type="project" value="UniProtKB-SubCell"/>
</dbReference>
<dbReference type="PATRIC" id="fig|44574.3.peg.278"/>
<reference evidence="10 12" key="2">
    <citation type="journal article" date="2016" name="Genome Announc.">
        <title>Genome Sequence of Nitrosomonas communis Strain Nm2, a Mesophilic Ammonia-Oxidizing Bacterium Isolated from Mediterranean Soil.</title>
        <authorList>
            <person name="Kozlowski J.A."/>
            <person name="Kits K.D."/>
            <person name="Stein L.Y."/>
        </authorList>
    </citation>
    <scope>NUCLEOTIDE SEQUENCE [LARGE SCALE GENOMIC DNA]</scope>
    <source>
        <strain evidence="10 12">Nm2</strain>
    </source>
</reference>
<dbReference type="EMBL" id="VNHT01000096">
    <property type="protein sequence ID" value="TYP73015.1"/>
    <property type="molecule type" value="Genomic_DNA"/>
</dbReference>
<keyword evidence="11" id="KW-0456">Lyase</keyword>
<keyword evidence="4 7" id="KW-0812">Transmembrane</keyword>
<dbReference type="GO" id="GO:0042773">
    <property type="term" value="P:ATP synthesis coupled electron transport"/>
    <property type="evidence" value="ECO:0007669"/>
    <property type="project" value="InterPro"/>
</dbReference>
<dbReference type="EMBL" id="CP011451">
    <property type="protein sequence ID" value="AKH36728.1"/>
    <property type="molecule type" value="Genomic_DNA"/>
</dbReference>
<protein>
    <submittedName>
        <fullName evidence="11">Formate hydrogenlyase subunit 3/multisubunit Na+/H+ antiporter MnhD subunit</fullName>
    </submittedName>
</protein>
<feature type="transmembrane region" description="Helical" evidence="8">
    <location>
        <begin position="454"/>
        <end position="477"/>
    </location>
</feature>
<evidence type="ECO:0000256" key="5">
    <source>
        <dbReference type="ARBA" id="ARBA00022989"/>
    </source>
</evidence>
<reference evidence="12" key="1">
    <citation type="submission" date="2015-05" db="EMBL/GenBank/DDBJ databases">
        <title>Draft genome of Nitrosomonas communis strain Nm2.</title>
        <authorList>
            <person name="Kozlowski J.A."/>
            <person name="Kits K.D."/>
            <person name="Stein L.Y."/>
        </authorList>
    </citation>
    <scope>NUCLEOTIDE SEQUENCE [LARGE SCALE GENOMIC DNA]</scope>
    <source>
        <strain evidence="12">Nm2</strain>
    </source>
</reference>
<evidence type="ECO:0000313" key="13">
    <source>
        <dbReference type="Proteomes" id="UP000324176"/>
    </source>
</evidence>
<dbReference type="Pfam" id="PF00361">
    <property type="entry name" value="Proton_antipo_M"/>
    <property type="match status" value="1"/>
</dbReference>
<feature type="transmembrane region" description="Helical" evidence="8">
    <location>
        <begin position="337"/>
        <end position="355"/>
    </location>
</feature>
<feature type="transmembrane region" description="Helical" evidence="8">
    <location>
        <begin position="234"/>
        <end position="255"/>
    </location>
</feature>
<dbReference type="Proteomes" id="UP000034156">
    <property type="component" value="Chromosome"/>
</dbReference>
<evidence type="ECO:0000313" key="12">
    <source>
        <dbReference type="Proteomes" id="UP000034156"/>
    </source>
</evidence>